<dbReference type="HOGENOM" id="CLU_085786_1_0_1"/>
<dbReference type="STRING" id="946122.A0A0C2SUX8"/>
<sequence length="195" mass="21919">MSWPEPITLQFELIDKLTTDEGAYYGPFISLLHTLFPGSKHYQVSPMFDPIADSIGFTVIYLNARRKVPLLFLEMNNDVAYDSDDARKAADNQLRGFFEVLGGCIPIPKLYSISALGTRICIYEYTVASRSLTPLPTTPPNTEVVADVAPKERWNLDIMEPQGEARLREIVGDIKAMVADLNWNCIFFHSLSEPS</sequence>
<gene>
    <name evidence="1" type="ORF">M378DRAFT_87324</name>
</gene>
<dbReference type="Proteomes" id="UP000054549">
    <property type="component" value="Unassembled WGS sequence"/>
</dbReference>
<evidence type="ECO:0000313" key="2">
    <source>
        <dbReference type="Proteomes" id="UP000054549"/>
    </source>
</evidence>
<proteinExistence type="predicted"/>
<dbReference type="AlphaFoldDB" id="A0A0C2SUX8"/>
<protein>
    <submittedName>
        <fullName evidence="1">Uncharacterized protein</fullName>
    </submittedName>
</protein>
<dbReference type="EMBL" id="KN818355">
    <property type="protein sequence ID" value="KIL57874.1"/>
    <property type="molecule type" value="Genomic_DNA"/>
</dbReference>
<organism evidence="1 2">
    <name type="scientific">Amanita muscaria (strain Koide BX008)</name>
    <dbReference type="NCBI Taxonomy" id="946122"/>
    <lineage>
        <taxon>Eukaryota</taxon>
        <taxon>Fungi</taxon>
        <taxon>Dikarya</taxon>
        <taxon>Basidiomycota</taxon>
        <taxon>Agaricomycotina</taxon>
        <taxon>Agaricomycetes</taxon>
        <taxon>Agaricomycetidae</taxon>
        <taxon>Agaricales</taxon>
        <taxon>Pluteineae</taxon>
        <taxon>Amanitaceae</taxon>
        <taxon>Amanita</taxon>
    </lineage>
</organism>
<dbReference type="OrthoDB" id="3254408at2759"/>
<name>A0A0C2SUX8_AMAMK</name>
<accession>A0A0C2SUX8</accession>
<evidence type="ECO:0000313" key="1">
    <source>
        <dbReference type="EMBL" id="KIL57874.1"/>
    </source>
</evidence>
<keyword evidence="2" id="KW-1185">Reference proteome</keyword>
<dbReference type="InParanoid" id="A0A0C2SUX8"/>
<reference evidence="1 2" key="1">
    <citation type="submission" date="2014-04" db="EMBL/GenBank/DDBJ databases">
        <title>Evolutionary Origins and Diversification of the Mycorrhizal Mutualists.</title>
        <authorList>
            <consortium name="DOE Joint Genome Institute"/>
            <consortium name="Mycorrhizal Genomics Consortium"/>
            <person name="Kohler A."/>
            <person name="Kuo A."/>
            <person name="Nagy L.G."/>
            <person name="Floudas D."/>
            <person name="Copeland A."/>
            <person name="Barry K.W."/>
            <person name="Cichocki N."/>
            <person name="Veneault-Fourrey C."/>
            <person name="LaButti K."/>
            <person name="Lindquist E.A."/>
            <person name="Lipzen A."/>
            <person name="Lundell T."/>
            <person name="Morin E."/>
            <person name="Murat C."/>
            <person name="Riley R."/>
            <person name="Ohm R."/>
            <person name="Sun H."/>
            <person name="Tunlid A."/>
            <person name="Henrissat B."/>
            <person name="Grigoriev I.V."/>
            <person name="Hibbett D.S."/>
            <person name="Martin F."/>
        </authorList>
    </citation>
    <scope>NUCLEOTIDE SEQUENCE [LARGE SCALE GENOMIC DNA]</scope>
    <source>
        <strain evidence="1 2">Koide BX008</strain>
    </source>
</reference>